<sequence>MNSLYIAMNMLRRTIFQKKGFLMYLLIPTAAVSLIIGVMGKQTDNRVDIAYINKDQGTLGAHLIHELSLLPDYRLQEQQSEASLKDNVVKQKVSAAFQIPDGFSESLLQGSPAQVDMFQLNSNEASITLKLTLDSQIARYQDTTDLFRKQGLQEAALREAVEKTLTQMEKHQVKAQMTDLGLYVNPNMHIVIGFMLMFMMGVINNTVSVIMEDRRMRTLARTFTAPVRSFEIILGNFIGSFLVGTLQVVVILFVTRYVMHYEYGLPFLSQFIILEFFLLASMGIASAVAGMVKSSTNMSVINSLVVTPTCMLGGCFWPVSLMPDWMQKIANFVPQKWAIEAIQRMASGQTLSQMWMHMGVLTLFALILLGIGSVILRPADAEVG</sequence>
<evidence type="ECO:0000256" key="8">
    <source>
        <dbReference type="SAM" id="Phobius"/>
    </source>
</evidence>
<gene>
    <name evidence="10" type="ORF">BC351_10900</name>
</gene>
<dbReference type="AlphaFoldDB" id="A0A1V4H949"/>
<feature type="transmembrane region" description="Helical" evidence="8">
    <location>
        <begin position="190"/>
        <end position="211"/>
    </location>
</feature>
<keyword evidence="7 8" id="KW-0472">Membrane</keyword>
<feature type="transmembrane region" description="Helical" evidence="8">
    <location>
        <begin position="354"/>
        <end position="376"/>
    </location>
</feature>
<keyword evidence="5 8" id="KW-0812">Transmembrane</keyword>
<dbReference type="InterPro" id="IPR047817">
    <property type="entry name" value="ABC2_TM_bact-type"/>
</dbReference>
<feature type="transmembrane region" description="Helical" evidence="8">
    <location>
        <begin position="267"/>
        <end position="288"/>
    </location>
</feature>
<dbReference type="OrthoDB" id="266913at2"/>
<keyword evidence="11" id="KW-1185">Reference proteome</keyword>
<feature type="transmembrane region" description="Helical" evidence="8">
    <location>
        <begin position="21"/>
        <end position="40"/>
    </location>
</feature>
<dbReference type="PROSITE" id="PS51012">
    <property type="entry name" value="ABC_TM2"/>
    <property type="match status" value="1"/>
</dbReference>
<evidence type="ECO:0000313" key="10">
    <source>
        <dbReference type="EMBL" id="OPH47688.1"/>
    </source>
</evidence>
<comment type="subcellular location">
    <subcellularLocation>
        <location evidence="1">Cell membrane</location>
        <topology evidence="1">Multi-pass membrane protein</topology>
    </subcellularLocation>
</comment>
<evidence type="ECO:0000256" key="1">
    <source>
        <dbReference type="ARBA" id="ARBA00004651"/>
    </source>
</evidence>
<feature type="transmembrane region" description="Helical" evidence="8">
    <location>
        <begin position="232"/>
        <end position="255"/>
    </location>
</feature>
<feature type="transmembrane region" description="Helical" evidence="8">
    <location>
        <begin position="300"/>
        <end position="319"/>
    </location>
</feature>
<protein>
    <submittedName>
        <fullName evidence="10">ABC transporter</fullName>
    </submittedName>
</protein>
<evidence type="ECO:0000256" key="5">
    <source>
        <dbReference type="ARBA" id="ARBA00022692"/>
    </source>
</evidence>
<dbReference type="InterPro" id="IPR051449">
    <property type="entry name" value="ABC-2_transporter_component"/>
</dbReference>
<evidence type="ECO:0000259" key="9">
    <source>
        <dbReference type="PROSITE" id="PS51012"/>
    </source>
</evidence>
<evidence type="ECO:0000256" key="3">
    <source>
        <dbReference type="ARBA" id="ARBA00022448"/>
    </source>
</evidence>
<comment type="caution">
    <text evidence="10">The sequence shown here is derived from an EMBL/GenBank/DDBJ whole genome shotgun (WGS) entry which is preliminary data.</text>
</comment>
<evidence type="ECO:0000256" key="2">
    <source>
        <dbReference type="ARBA" id="ARBA00007783"/>
    </source>
</evidence>
<organism evidence="10 11">
    <name type="scientific">Paenibacillus ferrarius</name>
    <dbReference type="NCBI Taxonomy" id="1469647"/>
    <lineage>
        <taxon>Bacteria</taxon>
        <taxon>Bacillati</taxon>
        <taxon>Bacillota</taxon>
        <taxon>Bacilli</taxon>
        <taxon>Bacillales</taxon>
        <taxon>Paenibacillaceae</taxon>
        <taxon>Paenibacillus</taxon>
    </lineage>
</organism>
<dbReference type="PANTHER" id="PTHR30294">
    <property type="entry name" value="MEMBRANE COMPONENT OF ABC TRANSPORTER YHHJ-RELATED"/>
    <property type="match status" value="1"/>
</dbReference>
<evidence type="ECO:0000313" key="11">
    <source>
        <dbReference type="Proteomes" id="UP000190626"/>
    </source>
</evidence>
<evidence type="ECO:0000256" key="6">
    <source>
        <dbReference type="ARBA" id="ARBA00022989"/>
    </source>
</evidence>
<dbReference type="Gene3D" id="3.40.1710.10">
    <property type="entry name" value="abc type-2 transporter like domain"/>
    <property type="match status" value="1"/>
</dbReference>
<proteinExistence type="inferred from homology"/>
<dbReference type="InterPro" id="IPR013525">
    <property type="entry name" value="ABC2_TM"/>
</dbReference>
<keyword evidence="4" id="KW-1003">Cell membrane</keyword>
<keyword evidence="3" id="KW-0813">Transport</keyword>
<evidence type="ECO:0000256" key="7">
    <source>
        <dbReference type="ARBA" id="ARBA00023136"/>
    </source>
</evidence>
<name>A0A1V4H949_9BACL</name>
<dbReference type="STRING" id="1469647.BC351_10900"/>
<keyword evidence="6 8" id="KW-1133">Transmembrane helix</keyword>
<evidence type="ECO:0000256" key="4">
    <source>
        <dbReference type="ARBA" id="ARBA00022475"/>
    </source>
</evidence>
<dbReference type="Pfam" id="PF12698">
    <property type="entry name" value="ABC2_membrane_3"/>
    <property type="match status" value="1"/>
</dbReference>
<feature type="domain" description="ABC transmembrane type-2" evidence="9">
    <location>
        <begin position="150"/>
        <end position="379"/>
    </location>
</feature>
<dbReference type="GO" id="GO:0140359">
    <property type="term" value="F:ABC-type transporter activity"/>
    <property type="evidence" value="ECO:0007669"/>
    <property type="project" value="InterPro"/>
</dbReference>
<accession>A0A1V4H949</accession>
<dbReference type="Proteomes" id="UP000190626">
    <property type="component" value="Unassembled WGS sequence"/>
</dbReference>
<dbReference type="GO" id="GO:0005886">
    <property type="term" value="C:plasma membrane"/>
    <property type="evidence" value="ECO:0007669"/>
    <property type="project" value="UniProtKB-SubCell"/>
</dbReference>
<dbReference type="EMBL" id="MBTG01000056">
    <property type="protein sequence ID" value="OPH47688.1"/>
    <property type="molecule type" value="Genomic_DNA"/>
</dbReference>
<dbReference type="PANTHER" id="PTHR30294:SF45">
    <property type="entry name" value="LINEARMYCIN RESISTANCE PERMEASE PROTEIN LNRN"/>
    <property type="match status" value="1"/>
</dbReference>
<reference evidence="11" key="1">
    <citation type="submission" date="2016-07" db="EMBL/GenBank/DDBJ databases">
        <authorList>
            <person name="Florea S."/>
            <person name="Webb J.S."/>
            <person name="Jaromczyk J."/>
            <person name="Schardl C.L."/>
        </authorList>
    </citation>
    <scope>NUCLEOTIDE SEQUENCE [LARGE SCALE GENOMIC DNA]</scope>
    <source>
        <strain evidence="11">CY1</strain>
    </source>
</reference>
<dbReference type="RefSeq" id="WP_079420419.1">
    <property type="nucleotide sequence ID" value="NZ_MBTG01000056.1"/>
</dbReference>
<comment type="similarity">
    <text evidence="2">Belongs to the ABC-2 integral membrane protein family.</text>
</comment>